<evidence type="ECO:0000313" key="1">
    <source>
        <dbReference type="EMBL" id="TWW08949.1"/>
    </source>
</evidence>
<protein>
    <submittedName>
        <fullName evidence="1">Uncharacterized protein</fullName>
    </submittedName>
</protein>
<comment type="caution">
    <text evidence="1">The sequence shown here is derived from an EMBL/GenBank/DDBJ whole genome shotgun (WGS) entry which is preliminary data.</text>
</comment>
<reference evidence="1 2" key="1">
    <citation type="submission" date="2019-08" db="EMBL/GenBank/DDBJ databases">
        <title>100 year-old enigma solved: identification of Planctomyces bekefii, the type genus and species of the phylum Planctomycetes.</title>
        <authorList>
            <person name="Svetlana D.N."/>
            <person name="Overmann J."/>
        </authorList>
    </citation>
    <scope>NUCLEOTIDE SEQUENCE [LARGE SCALE GENOMIC DNA]</scope>
    <source>
        <strain evidence="1">Phe10_nw2017</strain>
    </source>
</reference>
<evidence type="ECO:0000313" key="2">
    <source>
        <dbReference type="Proteomes" id="UP000321083"/>
    </source>
</evidence>
<keyword evidence="2" id="KW-1185">Reference proteome</keyword>
<dbReference type="EMBL" id="SRHE01000442">
    <property type="protein sequence ID" value="TWW08949.1"/>
    <property type="molecule type" value="Genomic_DNA"/>
</dbReference>
<organism evidence="1 2">
    <name type="scientific">Planctomyces bekefii</name>
    <dbReference type="NCBI Taxonomy" id="1653850"/>
    <lineage>
        <taxon>Bacteria</taxon>
        <taxon>Pseudomonadati</taxon>
        <taxon>Planctomycetota</taxon>
        <taxon>Planctomycetia</taxon>
        <taxon>Planctomycetales</taxon>
        <taxon>Planctomycetaceae</taxon>
        <taxon>Planctomyces</taxon>
    </lineage>
</organism>
<proteinExistence type="predicted"/>
<name>A0A5C6M4A5_9PLAN</name>
<dbReference type="AlphaFoldDB" id="A0A5C6M4A5"/>
<sequence>HPKTQQRIGSGVVHDGHIYIHNDPGIVECFDVVTGELFCVAGSAGRV</sequence>
<reference evidence="1 2" key="2">
    <citation type="submission" date="2019-08" db="EMBL/GenBank/DDBJ databases">
        <authorList>
            <person name="Henke P."/>
        </authorList>
    </citation>
    <scope>NUCLEOTIDE SEQUENCE [LARGE SCALE GENOMIC DNA]</scope>
    <source>
        <strain evidence="1">Phe10_nw2017</strain>
    </source>
</reference>
<dbReference type="Proteomes" id="UP000321083">
    <property type="component" value="Unassembled WGS sequence"/>
</dbReference>
<gene>
    <name evidence="1" type="ORF">E3A20_19250</name>
</gene>
<feature type="non-terminal residue" evidence="1">
    <location>
        <position position="1"/>
    </location>
</feature>
<accession>A0A5C6M4A5</accession>